<keyword evidence="3" id="KW-1185">Reference proteome</keyword>
<dbReference type="AlphaFoldDB" id="A0A150GPL2"/>
<dbReference type="EMBL" id="LSYV01000014">
    <property type="protein sequence ID" value="KXZ51270.1"/>
    <property type="molecule type" value="Genomic_DNA"/>
</dbReference>
<organism evidence="2 3">
    <name type="scientific">Gonium pectorale</name>
    <name type="common">Green alga</name>
    <dbReference type="NCBI Taxonomy" id="33097"/>
    <lineage>
        <taxon>Eukaryota</taxon>
        <taxon>Viridiplantae</taxon>
        <taxon>Chlorophyta</taxon>
        <taxon>core chlorophytes</taxon>
        <taxon>Chlorophyceae</taxon>
        <taxon>CS clade</taxon>
        <taxon>Chlamydomonadales</taxon>
        <taxon>Volvocaceae</taxon>
        <taxon>Gonium</taxon>
    </lineage>
</organism>
<reference evidence="3" key="1">
    <citation type="journal article" date="2016" name="Nat. Commun.">
        <title>The Gonium pectorale genome demonstrates co-option of cell cycle regulation during the evolution of multicellularity.</title>
        <authorList>
            <person name="Hanschen E.R."/>
            <person name="Marriage T.N."/>
            <person name="Ferris P.J."/>
            <person name="Hamaji T."/>
            <person name="Toyoda A."/>
            <person name="Fujiyama A."/>
            <person name="Neme R."/>
            <person name="Noguchi H."/>
            <person name="Minakuchi Y."/>
            <person name="Suzuki M."/>
            <person name="Kawai-Toyooka H."/>
            <person name="Smith D.R."/>
            <person name="Sparks H."/>
            <person name="Anderson J."/>
            <person name="Bakaric R."/>
            <person name="Luria V."/>
            <person name="Karger A."/>
            <person name="Kirschner M.W."/>
            <person name="Durand P.M."/>
            <person name="Michod R.E."/>
            <person name="Nozaki H."/>
            <person name="Olson B.J."/>
        </authorList>
    </citation>
    <scope>NUCLEOTIDE SEQUENCE [LARGE SCALE GENOMIC DNA]</scope>
    <source>
        <strain evidence="3">NIES-2863</strain>
    </source>
</reference>
<dbReference type="Proteomes" id="UP000075714">
    <property type="component" value="Unassembled WGS sequence"/>
</dbReference>
<protein>
    <submittedName>
        <fullName evidence="2">Uncharacterized protein</fullName>
    </submittedName>
</protein>
<feature type="compositionally biased region" description="Low complexity" evidence="1">
    <location>
        <begin position="116"/>
        <end position="141"/>
    </location>
</feature>
<accession>A0A150GPL2</accession>
<evidence type="ECO:0000313" key="3">
    <source>
        <dbReference type="Proteomes" id="UP000075714"/>
    </source>
</evidence>
<gene>
    <name evidence="2" type="ORF">GPECTOR_13g757</name>
</gene>
<sequence length="147" mass="17020">MHQRPTVFIRELEHTARCDKFFDFSSIRAAYGQTVGQDSMQRIANYGETEKDERRAAQAVVHHYDWTQRNLVKALSWESWMWYVTVYKVEHTFALGGVVGGWKFVCPWRKWTQAEQQQQQQPSPIGSWGHSSSPTGSSSSSPKQPRQ</sequence>
<comment type="caution">
    <text evidence="2">The sequence shown here is derived from an EMBL/GenBank/DDBJ whole genome shotgun (WGS) entry which is preliminary data.</text>
</comment>
<evidence type="ECO:0000313" key="2">
    <source>
        <dbReference type="EMBL" id="KXZ51270.1"/>
    </source>
</evidence>
<feature type="region of interest" description="Disordered" evidence="1">
    <location>
        <begin position="115"/>
        <end position="147"/>
    </location>
</feature>
<proteinExistence type="predicted"/>
<evidence type="ECO:0000256" key="1">
    <source>
        <dbReference type="SAM" id="MobiDB-lite"/>
    </source>
</evidence>
<name>A0A150GPL2_GONPE</name>